<dbReference type="EMBL" id="CP063849">
    <property type="protein sequence ID" value="QOY90000.1"/>
    <property type="molecule type" value="Genomic_DNA"/>
</dbReference>
<dbReference type="KEGG" id="pfer:IRI77_08610"/>
<evidence type="ECO:0000313" key="3">
    <source>
        <dbReference type="Proteomes" id="UP000593892"/>
    </source>
</evidence>
<dbReference type="AlphaFoldDB" id="A0A7S7NUI9"/>
<dbReference type="InterPro" id="IPR052509">
    <property type="entry name" value="Metal_resp_DNA-bind_regulator"/>
</dbReference>
<sequence length="117" mass="12930">MKPDPTKFLPLLPASLHILLALSAGELHGYAIMQEVARQSNGQYKLGPGTLYDNLQRLTTQGLVEEAGAREGDDDPRRRYYRLGSLGRGVLSAEVERMEAIVHAAKLRLARTKFGRA</sequence>
<dbReference type="Gene3D" id="1.10.10.10">
    <property type="entry name" value="Winged helix-like DNA-binding domain superfamily/Winged helix DNA-binding domain"/>
    <property type="match status" value="1"/>
</dbReference>
<gene>
    <name evidence="2" type="ORF">IRI77_08610</name>
</gene>
<proteinExistence type="predicted"/>
<dbReference type="InterPro" id="IPR036388">
    <property type="entry name" value="WH-like_DNA-bd_sf"/>
</dbReference>
<protein>
    <submittedName>
        <fullName evidence="2">Helix-turn-helix transcriptional regulator</fullName>
    </submittedName>
</protein>
<evidence type="ECO:0000313" key="2">
    <source>
        <dbReference type="EMBL" id="QOY90000.1"/>
    </source>
</evidence>
<dbReference type="PANTHER" id="PTHR33169:SF13">
    <property type="entry name" value="PADR-FAMILY TRANSCRIPTIONAL REGULATOR"/>
    <property type="match status" value="1"/>
</dbReference>
<dbReference type="Pfam" id="PF03551">
    <property type="entry name" value="PadR"/>
    <property type="match status" value="1"/>
</dbReference>
<organism evidence="2 3">
    <name type="scientific">Paludibaculum fermentans</name>
    <dbReference type="NCBI Taxonomy" id="1473598"/>
    <lineage>
        <taxon>Bacteria</taxon>
        <taxon>Pseudomonadati</taxon>
        <taxon>Acidobacteriota</taxon>
        <taxon>Terriglobia</taxon>
        <taxon>Bryobacterales</taxon>
        <taxon>Bryobacteraceae</taxon>
        <taxon>Paludibaculum</taxon>
    </lineage>
</organism>
<dbReference type="RefSeq" id="WP_194451663.1">
    <property type="nucleotide sequence ID" value="NZ_CP063849.1"/>
</dbReference>
<evidence type="ECO:0000259" key="1">
    <source>
        <dbReference type="Pfam" id="PF03551"/>
    </source>
</evidence>
<dbReference type="SUPFAM" id="SSF46785">
    <property type="entry name" value="Winged helix' DNA-binding domain"/>
    <property type="match status" value="1"/>
</dbReference>
<feature type="domain" description="Transcription regulator PadR N-terminal" evidence="1">
    <location>
        <begin position="18"/>
        <end position="91"/>
    </location>
</feature>
<dbReference type="InterPro" id="IPR005149">
    <property type="entry name" value="Tscrpt_reg_PadR_N"/>
</dbReference>
<keyword evidence="3" id="KW-1185">Reference proteome</keyword>
<accession>A0A7S7NUI9</accession>
<dbReference type="InterPro" id="IPR036390">
    <property type="entry name" value="WH_DNA-bd_sf"/>
</dbReference>
<dbReference type="Proteomes" id="UP000593892">
    <property type="component" value="Chromosome"/>
</dbReference>
<dbReference type="PANTHER" id="PTHR33169">
    <property type="entry name" value="PADR-FAMILY TRANSCRIPTIONAL REGULATOR"/>
    <property type="match status" value="1"/>
</dbReference>
<name>A0A7S7NUI9_PALFE</name>
<reference evidence="2 3" key="1">
    <citation type="submission" date="2020-10" db="EMBL/GenBank/DDBJ databases">
        <title>Complete genome sequence of Paludibaculum fermentans P105T, a facultatively anaerobic acidobacterium capable of dissimilatory Fe(III) reduction.</title>
        <authorList>
            <person name="Dedysh S.N."/>
            <person name="Beletsky A.V."/>
            <person name="Kulichevskaya I.S."/>
            <person name="Mardanov A.V."/>
            <person name="Ravin N.V."/>
        </authorList>
    </citation>
    <scope>NUCLEOTIDE SEQUENCE [LARGE SCALE GENOMIC DNA]</scope>
    <source>
        <strain evidence="2 3">P105</strain>
    </source>
</reference>